<evidence type="ECO:0000256" key="2">
    <source>
        <dbReference type="ARBA" id="ARBA00022723"/>
    </source>
</evidence>
<accession>A0ABV4HVJ1</accession>
<reference evidence="6 7" key="1">
    <citation type="submission" date="2024-07" db="EMBL/GenBank/DDBJ databases">
        <title>Luteimonas salilacus sp. nov., isolated from the shore soil of Salt Lake in Tibet of China.</title>
        <authorList>
            <person name="Zhang X."/>
            <person name="Li A."/>
        </authorList>
    </citation>
    <scope>NUCLEOTIDE SEQUENCE [LARGE SCALE GENOMIC DNA]</scope>
    <source>
        <strain evidence="6 7">B3-2-R+30</strain>
    </source>
</reference>
<evidence type="ECO:0000256" key="3">
    <source>
        <dbReference type="ARBA" id="ARBA00022833"/>
    </source>
</evidence>
<dbReference type="InterPro" id="IPR011057">
    <property type="entry name" value="Mss4-like_sf"/>
</dbReference>
<name>A0ABV4HVJ1_9GAMM</name>
<dbReference type="Proteomes" id="UP001566331">
    <property type="component" value="Unassembled WGS sequence"/>
</dbReference>
<feature type="domain" description="CENP-V/GFA" evidence="5">
    <location>
        <begin position="2"/>
        <end position="111"/>
    </location>
</feature>
<evidence type="ECO:0000256" key="1">
    <source>
        <dbReference type="ARBA" id="ARBA00005495"/>
    </source>
</evidence>
<evidence type="ECO:0000256" key="4">
    <source>
        <dbReference type="ARBA" id="ARBA00023239"/>
    </source>
</evidence>
<keyword evidence="3" id="KW-0862">Zinc</keyword>
<dbReference type="Pfam" id="PF04828">
    <property type="entry name" value="GFA"/>
    <property type="match status" value="1"/>
</dbReference>
<keyword evidence="4" id="KW-0456">Lyase</keyword>
<dbReference type="SUPFAM" id="SSF51316">
    <property type="entry name" value="Mss4-like"/>
    <property type="match status" value="1"/>
</dbReference>
<dbReference type="PANTHER" id="PTHR33337">
    <property type="entry name" value="GFA DOMAIN-CONTAINING PROTEIN"/>
    <property type="match status" value="1"/>
</dbReference>
<protein>
    <submittedName>
        <fullName evidence="6">GFA family protein</fullName>
    </submittedName>
</protein>
<comment type="similarity">
    <text evidence="1">Belongs to the Gfa family.</text>
</comment>
<dbReference type="EMBL" id="JBFWIC010000051">
    <property type="protein sequence ID" value="MEZ0476791.1"/>
    <property type="molecule type" value="Genomic_DNA"/>
</dbReference>
<dbReference type="PANTHER" id="PTHR33337:SF40">
    <property type="entry name" value="CENP-V_GFA DOMAIN-CONTAINING PROTEIN-RELATED"/>
    <property type="match status" value="1"/>
</dbReference>
<proteinExistence type="inferred from homology"/>
<gene>
    <name evidence="6" type="ORF">AB6713_19595</name>
</gene>
<keyword evidence="2" id="KW-0479">Metal-binding</keyword>
<sequence length="129" mass="14254">MRTAACACGQLRLEIQGDPQGVYACACLECQRATGSAFAYRARYARARIRVSGEQRAWRRGSDAGRWVEQYFCPVCGTLVYMGGEALPDAVVVSVGCFADPTFAAPARLYHAARRHGWYVTARDIQRVD</sequence>
<organism evidence="6 7">
    <name type="scientific">Luteimonas salinilitoris</name>
    <dbReference type="NCBI Taxonomy" id="3237697"/>
    <lineage>
        <taxon>Bacteria</taxon>
        <taxon>Pseudomonadati</taxon>
        <taxon>Pseudomonadota</taxon>
        <taxon>Gammaproteobacteria</taxon>
        <taxon>Lysobacterales</taxon>
        <taxon>Lysobacteraceae</taxon>
        <taxon>Luteimonas</taxon>
    </lineage>
</organism>
<dbReference type="InterPro" id="IPR006913">
    <property type="entry name" value="CENP-V/GFA"/>
</dbReference>
<comment type="caution">
    <text evidence="6">The sequence shown here is derived from an EMBL/GenBank/DDBJ whole genome shotgun (WGS) entry which is preliminary data.</text>
</comment>
<evidence type="ECO:0000259" key="5">
    <source>
        <dbReference type="PROSITE" id="PS51891"/>
    </source>
</evidence>
<dbReference type="Gene3D" id="3.90.1590.10">
    <property type="entry name" value="glutathione-dependent formaldehyde- activating enzyme (gfa)"/>
    <property type="match status" value="1"/>
</dbReference>
<evidence type="ECO:0000313" key="6">
    <source>
        <dbReference type="EMBL" id="MEZ0476791.1"/>
    </source>
</evidence>
<keyword evidence="7" id="KW-1185">Reference proteome</keyword>
<evidence type="ECO:0000313" key="7">
    <source>
        <dbReference type="Proteomes" id="UP001566331"/>
    </source>
</evidence>
<dbReference type="RefSeq" id="WP_370565813.1">
    <property type="nucleotide sequence ID" value="NZ_JBFWIB010000028.1"/>
</dbReference>
<dbReference type="PROSITE" id="PS51891">
    <property type="entry name" value="CENP_V_GFA"/>
    <property type="match status" value="1"/>
</dbReference>